<evidence type="ECO:0000313" key="1">
    <source>
        <dbReference type="EMBL" id="KAJ2901768.1"/>
    </source>
</evidence>
<proteinExistence type="predicted"/>
<organism evidence="1 2">
    <name type="scientific">Zalerion maritima</name>
    <dbReference type="NCBI Taxonomy" id="339359"/>
    <lineage>
        <taxon>Eukaryota</taxon>
        <taxon>Fungi</taxon>
        <taxon>Dikarya</taxon>
        <taxon>Ascomycota</taxon>
        <taxon>Pezizomycotina</taxon>
        <taxon>Sordariomycetes</taxon>
        <taxon>Lulworthiomycetidae</taxon>
        <taxon>Lulworthiales</taxon>
        <taxon>Lulworthiaceae</taxon>
        <taxon>Zalerion</taxon>
    </lineage>
</organism>
<name>A0AAD5RR81_9PEZI</name>
<protein>
    <submittedName>
        <fullName evidence="1">Uncharacterized protein</fullName>
    </submittedName>
</protein>
<comment type="caution">
    <text evidence="1">The sequence shown here is derived from an EMBL/GenBank/DDBJ whole genome shotgun (WGS) entry which is preliminary data.</text>
</comment>
<accession>A0AAD5RR81</accession>
<dbReference type="Proteomes" id="UP001201980">
    <property type="component" value="Unassembled WGS sequence"/>
</dbReference>
<evidence type="ECO:0000313" key="2">
    <source>
        <dbReference type="Proteomes" id="UP001201980"/>
    </source>
</evidence>
<dbReference type="EMBL" id="JAKWBI020000138">
    <property type="protein sequence ID" value="KAJ2901768.1"/>
    <property type="molecule type" value="Genomic_DNA"/>
</dbReference>
<dbReference type="AlphaFoldDB" id="A0AAD5RR81"/>
<sequence length="111" mass="13066">MLDALRPSAEDFRAVYEKDFRTWFSLYRRAADEHNLPPHWLDVAPIFRRQPCFPRDLELKLVKFKYPNNHSRLYATGTSTWETSQGSCKMPLFEQTFDIPVPLGKPTSVLY</sequence>
<reference evidence="1" key="1">
    <citation type="submission" date="2022-07" db="EMBL/GenBank/DDBJ databases">
        <title>Draft genome sequence of Zalerion maritima ATCC 34329, a (micro)plastics degrading marine fungus.</title>
        <authorList>
            <person name="Paco A."/>
            <person name="Goncalves M.F.M."/>
            <person name="Rocha-Santos T.A.P."/>
            <person name="Alves A."/>
        </authorList>
    </citation>
    <scope>NUCLEOTIDE SEQUENCE</scope>
    <source>
        <strain evidence="1">ATCC 34329</strain>
    </source>
</reference>
<keyword evidence="2" id="KW-1185">Reference proteome</keyword>
<gene>
    <name evidence="1" type="ORF">MKZ38_001388</name>
</gene>